<keyword evidence="5" id="KW-1185">Reference proteome</keyword>
<dbReference type="GO" id="GO:0016491">
    <property type="term" value="F:oxidoreductase activity"/>
    <property type="evidence" value="ECO:0007669"/>
    <property type="project" value="UniProtKB-KW"/>
</dbReference>
<evidence type="ECO:0000313" key="5">
    <source>
        <dbReference type="Proteomes" id="UP000827549"/>
    </source>
</evidence>
<proteinExistence type="inferred from homology"/>
<evidence type="ECO:0000256" key="2">
    <source>
        <dbReference type="ARBA" id="ARBA00022857"/>
    </source>
</evidence>
<dbReference type="InterPro" id="IPR036291">
    <property type="entry name" value="NAD(P)-bd_dom_sf"/>
</dbReference>
<dbReference type="InterPro" id="IPR052178">
    <property type="entry name" value="Sec_Metab_Biosynth_SDR"/>
</dbReference>
<dbReference type="PANTHER" id="PTHR43618:SF4">
    <property type="entry name" value="SHORT CHAIN DEHYDROGENASE_REDUCTASE FAMILY (AFU_ORTHOLOGUE AFUA_7G04540)"/>
    <property type="match status" value="1"/>
</dbReference>
<keyword evidence="3" id="KW-0560">Oxidoreductase</keyword>
<gene>
    <name evidence="4" type="primary">gno</name>
    <name evidence="4" type="ORF">LOC62_02G002190</name>
</gene>
<dbReference type="SUPFAM" id="SSF51735">
    <property type="entry name" value="NAD(P)-binding Rossmann-fold domains"/>
    <property type="match status" value="1"/>
</dbReference>
<dbReference type="EMBL" id="CP086715">
    <property type="protein sequence ID" value="WOO78650.1"/>
    <property type="molecule type" value="Genomic_DNA"/>
</dbReference>
<protein>
    <submittedName>
        <fullName evidence="4">Gluconate 5-dehydrogenase</fullName>
    </submittedName>
</protein>
<organism evidence="4 5">
    <name type="scientific">Vanrija pseudolonga</name>
    <dbReference type="NCBI Taxonomy" id="143232"/>
    <lineage>
        <taxon>Eukaryota</taxon>
        <taxon>Fungi</taxon>
        <taxon>Dikarya</taxon>
        <taxon>Basidiomycota</taxon>
        <taxon>Agaricomycotina</taxon>
        <taxon>Tremellomycetes</taxon>
        <taxon>Trichosporonales</taxon>
        <taxon>Trichosporonaceae</taxon>
        <taxon>Vanrija</taxon>
    </lineage>
</organism>
<dbReference type="Pfam" id="PF13561">
    <property type="entry name" value="adh_short_C2"/>
    <property type="match status" value="1"/>
</dbReference>
<dbReference type="PRINTS" id="PR00081">
    <property type="entry name" value="GDHRDH"/>
</dbReference>
<dbReference type="GeneID" id="87805438"/>
<evidence type="ECO:0000313" key="4">
    <source>
        <dbReference type="EMBL" id="WOO78650.1"/>
    </source>
</evidence>
<dbReference type="FunFam" id="3.40.50.720:FF:000084">
    <property type="entry name" value="Short-chain dehydrogenase reductase"/>
    <property type="match status" value="1"/>
</dbReference>
<sequence length="282" mass="29198">MPASSFTLDNLFSVRGRHVLITGAGTGLGQYMAKGFAANGAVVYLAARRASALAEAKAAVAAVADPEAVIHTVVLDVTDRAAVTAFIATLSRLDVLINNAGICLPDTPSSHKLPVAELQAALLSSPPDTWAATFATNVEAPYFLSASALHLLASSSHSGRIINISSIGALNSDPRSSQPAYQASKAAVSHLTRLLASKFREHGVRVNAIVPGLFPSQMQDPNDGKSQLSKAGDIVPLRRGGEEEDIAGTAIYLASRAGSYVDGDVIVLGGGRNWAGPEIHAP</sequence>
<accession>A0AAF0Y1Z3</accession>
<dbReference type="Proteomes" id="UP000827549">
    <property type="component" value="Chromosome 2"/>
</dbReference>
<evidence type="ECO:0000256" key="1">
    <source>
        <dbReference type="ARBA" id="ARBA00006484"/>
    </source>
</evidence>
<dbReference type="PANTHER" id="PTHR43618">
    <property type="entry name" value="7-ALPHA-HYDROXYSTEROID DEHYDROGENASE"/>
    <property type="match status" value="1"/>
</dbReference>
<name>A0AAF0Y1Z3_9TREE</name>
<dbReference type="RefSeq" id="XP_062624682.1">
    <property type="nucleotide sequence ID" value="XM_062768698.1"/>
</dbReference>
<keyword evidence="2" id="KW-0521">NADP</keyword>
<comment type="similarity">
    <text evidence="1">Belongs to the short-chain dehydrogenases/reductases (SDR) family.</text>
</comment>
<dbReference type="Gene3D" id="3.40.50.720">
    <property type="entry name" value="NAD(P)-binding Rossmann-like Domain"/>
    <property type="match status" value="1"/>
</dbReference>
<dbReference type="PRINTS" id="PR00080">
    <property type="entry name" value="SDRFAMILY"/>
</dbReference>
<reference evidence="4" key="1">
    <citation type="submission" date="2023-10" db="EMBL/GenBank/DDBJ databases">
        <authorList>
            <person name="Noh H."/>
        </authorList>
    </citation>
    <scope>NUCLEOTIDE SEQUENCE</scope>
    <source>
        <strain evidence="4">DUCC4014</strain>
    </source>
</reference>
<dbReference type="InterPro" id="IPR002347">
    <property type="entry name" value="SDR_fam"/>
</dbReference>
<dbReference type="AlphaFoldDB" id="A0AAF0Y1Z3"/>
<dbReference type="CDD" id="cd05233">
    <property type="entry name" value="SDR_c"/>
    <property type="match status" value="1"/>
</dbReference>
<evidence type="ECO:0000256" key="3">
    <source>
        <dbReference type="ARBA" id="ARBA00023002"/>
    </source>
</evidence>